<dbReference type="EMBL" id="VSSQ01028534">
    <property type="protein sequence ID" value="MPM78278.1"/>
    <property type="molecule type" value="Genomic_DNA"/>
</dbReference>
<name>A0A645CMZ6_9ZZZZ</name>
<comment type="caution">
    <text evidence="2">The sequence shown here is derived from an EMBL/GenBank/DDBJ whole genome shotgun (WGS) entry which is preliminary data.</text>
</comment>
<dbReference type="AlphaFoldDB" id="A0A645CMZ6"/>
<dbReference type="PANTHER" id="PTHR36114">
    <property type="entry name" value="16.7 KDA PROTEIN IN WHIE LOCUS"/>
    <property type="match status" value="1"/>
</dbReference>
<dbReference type="InterPro" id="IPR013096">
    <property type="entry name" value="Cupin_2"/>
</dbReference>
<dbReference type="InterPro" id="IPR052044">
    <property type="entry name" value="PKS_Associated_Protein"/>
</dbReference>
<sequence length="133" mass="14927">MTVSISSPAKDRGQQVPINLVRKIGLIHDHWQPHVVAEMNDYQFKVVKIAGDFIWHAHDDTDEAFIVLAGVLRIDFRDHSIELQAGEMAVVPRGAEHKTFAATEAKLLMIEPMGVPNTGYSDSERRAPNDVWI</sequence>
<feature type="domain" description="Cupin type-2" evidence="1">
    <location>
        <begin position="51"/>
        <end position="110"/>
    </location>
</feature>
<dbReference type="Gene3D" id="2.60.120.10">
    <property type="entry name" value="Jelly Rolls"/>
    <property type="match status" value="1"/>
</dbReference>
<gene>
    <name evidence="2" type="ORF">SDC9_125289</name>
</gene>
<dbReference type="InterPro" id="IPR011051">
    <property type="entry name" value="RmlC_Cupin_sf"/>
</dbReference>
<dbReference type="SUPFAM" id="SSF51182">
    <property type="entry name" value="RmlC-like cupins"/>
    <property type="match status" value="1"/>
</dbReference>
<evidence type="ECO:0000313" key="2">
    <source>
        <dbReference type="EMBL" id="MPM78278.1"/>
    </source>
</evidence>
<accession>A0A645CMZ6</accession>
<dbReference type="CDD" id="cd02226">
    <property type="entry name" value="cupin_YdbB-like"/>
    <property type="match status" value="1"/>
</dbReference>
<dbReference type="Pfam" id="PF07883">
    <property type="entry name" value="Cupin_2"/>
    <property type="match status" value="1"/>
</dbReference>
<proteinExistence type="predicted"/>
<protein>
    <recommendedName>
        <fullName evidence="1">Cupin type-2 domain-containing protein</fullName>
    </recommendedName>
</protein>
<evidence type="ECO:0000259" key="1">
    <source>
        <dbReference type="Pfam" id="PF07883"/>
    </source>
</evidence>
<dbReference type="PANTHER" id="PTHR36114:SF1">
    <property type="entry name" value="16.7 KDA PROTEIN IN WHIE LOCUS"/>
    <property type="match status" value="1"/>
</dbReference>
<organism evidence="2">
    <name type="scientific">bioreactor metagenome</name>
    <dbReference type="NCBI Taxonomy" id="1076179"/>
    <lineage>
        <taxon>unclassified sequences</taxon>
        <taxon>metagenomes</taxon>
        <taxon>ecological metagenomes</taxon>
    </lineage>
</organism>
<dbReference type="InterPro" id="IPR014710">
    <property type="entry name" value="RmlC-like_jellyroll"/>
</dbReference>
<reference evidence="2" key="1">
    <citation type="submission" date="2019-08" db="EMBL/GenBank/DDBJ databases">
        <authorList>
            <person name="Kucharzyk K."/>
            <person name="Murdoch R.W."/>
            <person name="Higgins S."/>
            <person name="Loffler F."/>
        </authorList>
    </citation>
    <scope>NUCLEOTIDE SEQUENCE</scope>
</reference>